<comment type="caution">
    <text evidence="3">The sequence shown here is derived from an EMBL/GenBank/DDBJ whole genome shotgun (WGS) entry which is preliminary data.</text>
</comment>
<organism evidence="3 4">
    <name type="scientific">Amycolatopsis acidiphila</name>
    <dbReference type="NCBI Taxonomy" id="715473"/>
    <lineage>
        <taxon>Bacteria</taxon>
        <taxon>Bacillati</taxon>
        <taxon>Actinomycetota</taxon>
        <taxon>Actinomycetes</taxon>
        <taxon>Pseudonocardiales</taxon>
        <taxon>Pseudonocardiaceae</taxon>
        <taxon>Amycolatopsis</taxon>
    </lineage>
</organism>
<dbReference type="OrthoDB" id="9786503at2"/>
<evidence type="ECO:0000259" key="2">
    <source>
        <dbReference type="Pfam" id="PF13649"/>
    </source>
</evidence>
<evidence type="ECO:0000256" key="1">
    <source>
        <dbReference type="ARBA" id="ARBA00022679"/>
    </source>
</evidence>
<name>A0A558ADC3_9PSEU</name>
<evidence type="ECO:0000313" key="4">
    <source>
        <dbReference type="Proteomes" id="UP000318578"/>
    </source>
</evidence>
<dbReference type="Pfam" id="PF13649">
    <property type="entry name" value="Methyltransf_25"/>
    <property type="match status" value="1"/>
</dbReference>
<sequence>MRFDEESWEERYRERPELWSGQPNAQLVAEVSDLTPGTALDAGCGEGGDALWLAERGWEVTGADIATTALERAARHAEAVGLKVDWVHADLAIWTPPARFDLVTSHFLHVPGEARDAVFARLAGAVAPGGTLLVVGHHESDLHAGVHRPDVPGMFFTGEELAADLGDGWRIGFAGTRPRRTRDAEGREVTIRDAILRAVRESSPVRE</sequence>
<dbReference type="PANTHER" id="PTHR43861:SF3">
    <property type="entry name" value="PUTATIVE (AFU_ORTHOLOGUE AFUA_2G14390)-RELATED"/>
    <property type="match status" value="1"/>
</dbReference>
<dbReference type="AlphaFoldDB" id="A0A558ADC3"/>
<dbReference type="CDD" id="cd02440">
    <property type="entry name" value="AdoMet_MTases"/>
    <property type="match status" value="1"/>
</dbReference>
<gene>
    <name evidence="3" type="ORF">FNH06_13875</name>
</gene>
<evidence type="ECO:0000313" key="3">
    <source>
        <dbReference type="EMBL" id="TVT22268.1"/>
    </source>
</evidence>
<feature type="domain" description="Methyltransferase" evidence="2">
    <location>
        <begin position="40"/>
        <end position="130"/>
    </location>
</feature>
<reference evidence="3 4" key="1">
    <citation type="submission" date="2019-07" db="EMBL/GenBank/DDBJ databases">
        <title>New species of Amycolatopsis and Streptomyces.</title>
        <authorList>
            <person name="Duangmal K."/>
            <person name="Teo W.F.A."/>
            <person name="Lipun K."/>
        </authorList>
    </citation>
    <scope>NUCLEOTIDE SEQUENCE [LARGE SCALE GENOMIC DNA]</scope>
    <source>
        <strain evidence="3 4">JCM 30562</strain>
    </source>
</reference>
<dbReference type="InterPro" id="IPR029063">
    <property type="entry name" value="SAM-dependent_MTases_sf"/>
</dbReference>
<keyword evidence="1 3" id="KW-0808">Transferase</keyword>
<dbReference type="RefSeq" id="WP_144638294.1">
    <property type="nucleotide sequence ID" value="NZ_BNAX01000006.1"/>
</dbReference>
<accession>A0A558ADC3</accession>
<dbReference type="SUPFAM" id="SSF53335">
    <property type="entry name" value="S-adenosyl-L-methionine-dependent methyltransferases"/>
    <property type="match status" value="1"/>
</dbReference>
<proteinExistence type="predicted"/>
<dbReference type="Gene3D" id="3.40.50.150">
    <property type="entry name" value="Vaccinia Virus protein VP39"/>
    <property type="match status" value="1"/>
</dbReference>
<dbReference type="InterPro" id="IPR041698">
    <property type="entry name" value="Methyltransf_25"/>
</dbReference>
<dbReference type="GO" id="GO:0032259">
    <property type="term" value="P:methylation"/>
    <property type="evidence" value="ECO:0007669"/>
    <property type="project" value="UniProtKB-KW"/>
</dbReference>
<dbReference type="Proteomes" id="UP000318578">
    <property type="component" value="Unassembled WGS sequence"/>
</dbReference>
<dbReference type="EMBL" id="VJZA01000019">
    <property type="protein sequence ID" value="TVT22268.1"/>
    <property type="molecule type" value="Genomic_DNA"/>
</dbReference>
<keyword evidence="3" id="KW-0489">Methyltransferase</keyword>
<keyword evidence="4" id="KW-1185">Reference proteome</keyword>
<dbReference type="GO" id="GO:0008168">
    <property type="term" value="F:methyltransferase activity"/>
    <property type="evidence" value="ECO:0007669"/>
    <property type="project" value="UniProtKB-KW"/>
</dbReference>
<dbReference type="PANTHER" id="PTHR43861">
    <property type="entry name" value="TRANS-ACONITATE 2-METHYLTRANSFERASE-RELATED"/>
    <property type="match status" value="1"/>
</dbReference>
<protein>
    <submittedName>
        <fullName evidence="3">Class I SAM-dependent methyltransferase</fullName>
    </submittedName>
</protein>